<gene>
    <name evidence="3" type="ORF">A4D02_15880</name>
</gene>
<dbReference type="InterPro" id="IPR036249">
    <property type="entry name" value="Thioredoxin-like_sf"/>
</dbReference>
<dbReference type="Proteomes" id="UP000192277">
    <property type="component" value="Unassembled WGS sequence"/>
</dbReference>
<comment type="similarity">
    <text evidence="1">Belongs to the thioredoxin family. DsbA subfamily.</text>
</comment>
<dbReference type="PANTHER" id="PTHR13887">
    <property type="entry name" value="GLUTATHIONE S-TRANSFERASE KAPPA"/>
    <property type="match status" value="1"/>
</dbReference>
<evidence type="ECO:0000313" key="3">
    <source>
        <dbReference type="EMBL" id="OQP40394.1"/>
    </source>
</evidence>
<evidence type="ECO:0000259" key="2">
    <source>
        <dbReference type="PROSITE" id="PS51352"/>
    </source>
</evidence>
<dbReference type="SUPFAM" id="SSF52833">
    <property type="entry name" value="Thioredoxin-like"/>
    <property type="match status" value="1"/>
</dbReference>
<dbReference type="Pfam" id="PF13462">
    <property type="entry name" value="Thioredoxin_4"/>
    <property type="match status" value="1"/>
</dbReference>
<evidence type="ECO:0000313" key="4">
    <source>
        <dbReference type="Proteomes" id="UP000192277"/>
    </source>
</evidence>
<evidence type="ECO:0000256" key="1">
    <source>
        <dbReference type="ARBA" id="ARBA00005791"/>
    </source>
</evidence>
<dbReference type="EMBL" id="LWBO01000077">
    <property type="protein sequence ID" value="OQP40394.1"/>
    <property type="molecule type" value="Genomic_DNA"/>
</dbReference>
<feature type="domain" description="Thioredoxin" evidence="2">
    <location>
        <begin position="1"/>
        <end position="173"/>
    </location>
</feature>
<protein>
    <submittedName>
        <fullName evidence="3">Disulfide bond formation protein DsbA</fullName>
    </submittedName>
</protein>
<accession>A0ABX3NND4</accession>
<sequence>MALRTPVNETDYLFGPSNAPIELVEYGDYQCPYCGRAYPIVKDLLQQVGHQVKFVFRNFPLTKIHPQARMAALAAEAAGLQNKYWEMHDVIYENQKRLHHTALLEYAVGIGLQMERFSADMEREDLAQKIDSHFYSGMRSGVSATPTFFINGEKYTGSWENDDLLQYLKSSFPL</sequence>
<dbReference type="RefSeq" id="WP_014217709.1">
    <property type="nucleotide sequence ID" value="NZ_LWBO01000077.1"/>
</dbReference>
<dbReference type="InterPro" id="IPR013766">
    <property type="entry name" value="Thioredoxin_domain"/>
</dbReference>
<dbReference type="InterPro" id="IPR012336">
    <property type="entry name" value="Thioredoxin-like_fold"/>
</dbReference>
<dbReference type="Gene3D" id="3.40.30.10">
    <property type="entry name" value="Glutaredoxin"/>
    <property type="match status" value="1"/>
</dbReference>
<name>A0ABX3NND4_9BACT</name>
<comment type="caution">
    <text evidence="3">The sequence shown here is derived from an EMBL/GenBank/DDBJ whole genome shotgun (WGS) entry which is preliminary data.</text>
</comment>
<organism evidence="3 4">
    <name type="scientific">Niastella koreensis</name>
    <dbReference type="NCBI Taxonomy" id="354356"/>
    <lineage>
        <taxon>Bacteria</taxon>
        <taxon>Pseudomonadati</taxon>
        <taxon>Bacteroidota</taxon>
        <taxon>Chitinophagia</taxon>
        <taxon>Chitinophagales</taxon>
        <taxon>Chitinophagaceae</taxon>
        <taxon>Niastella</taxon>
    </lineage>
</organism>
<dbReference type="PANTHER" id="PTHR13887:SF55">
    <property type="entry name" value="SLR0313 PROTEIN"/>
    <property type="match status" value="1"/>
</dbReference>
<keyword evidence="4" id="KW-1185">Reference proteome</keyword>
<reference evidence="3 4" key="1">
    <citation type="submission" date="2016-04" db="EMBL/GenBank/DDBJ databases">
        <authorList>
            <person name="Chen L."/>
            <person name="Zhuang W."/>
            <person name="Wang G."/>
        </authorList>
    </citation>
    <scope>NUCLEOTIDE SEQUENCE [LARGE SCALE GENOMIC DNA]</scope>
    <source>
        <strain evidence="4">GR20</strain>
    </source>
</reference>
<proteinExistence type="inferred from homology"/>
<dbReference type="PROSITE" id="PS51352">
    <property type="entry name" value="THIOREDOXIN_2"/>
    <property type="match status" value="1"/>
</dbReference>